<reference evidence="1 2" key="1">
    <citation type="submission" date="2023-02" db="EMBL/GenBank/DDBJ databases">
        <title>LHISI_Scaffold_Assembly.</title>
        <authorList>
            <person name="Stuart O.P."/>
            <person name="Cleave R."/>
            <person name="Magrath M.J.L."/>
            <person name="Mikheyev A.S."/>
        </authorList>
    </citation>
    <scope>NUCLEOTIDE SEQUENCE [LARGE SCALE GENOMIC DNA]</scope>
    <source>
        <strain evidence="1">Daus_M_001</strain>
        <tissue evidence="1">Leg muscle</tissue>
    </source>
</reference>
<proteinExistence type="predicted"/>
<organism evidence="1 2">
    <name type="scientific">Dryococelus australis</name>
    <dbReference type="NCBI Taxonomy" id="614101"/>
    <lineage>
        <taxon>Eukaryota</taxon>
        <taxon>Metazoa</taxon>
        <taxon>Ecdysozoa</taxon>
        <taxon>Arthropoda</taxon>
        <taxon>Hexapoda</taxon>
        <taxon>Insecta</taxon>
        <taxon>Pterygota</taxon>
        <taxon>Neoptera</taxon>
        <taxon>Polyneoptera</taxon>
        <taxon>Phasmatodea</taxon>
        <taxon>Verophasmatodea</taxon>
        <taxon>Anareolatae</taxon>
        <taxon>Phasmatidae</taxon>
        <taxon>Eurycanthinae</taxon>
        <taxon>Dryococelus</taxon>
    </lineage>
</organism>
<dbReference type="EMBL" id="JARBHB010000007">
    <property type="protein sequence ID" value="KAJ8879356.1"/>
    <property type="molecule type" value="Genomic_DNA"/>
</dbReference>
<evidence type="ECO:0000313" key="1">
    <source>
        <dbReference type="EMBL" id="KAJ8879356.1"/>
    </source>
</evidence>
<protein>
    <submittedName>
        <fullName evidence="1">Uncharacterized protein</fullName>
    </submittedName>
</protein>
<name>A0ABQ9H501_9NEOP</name>
<keyword evidence="2" id="KW-1185">Reference proteome</keyword>
<sequence>MNWVPFFRRNHSRIFTCGNRAGRSCWSAGLFGDLLFHHPLHSGSAPYSPNFTLISSQFIDVTIGADYLQKLERCKPCRPHSVVVMPSVCTDRSSP</sequence>
<comment type="caution">
    <text evidence="1">The sequence shown here is derived from an EMBL/GenBank/DDBJ whole genome shotgun (WGS) entry which is preliminary data.</text>
</comment>
<dbReference type="Proteomes" id="UP001159363">
    <property type="component" value="Chromosome 6"/>
</dbReference>
<evidence type="ECO:0000313" key="2">
    <source>
        <dbReference type="Proteomes" id="UP001159363"/>
    </source>
</evidence>
<accession>A0ABQ9H501</accession>
<gene>
    <name evidence="1" type="ORF">PR048_019964</name>
</gene>